<comment type="caution">
    <text evidence="2">The sequence shown here is derived from an EMBL/GenBank/DDBJ whole genome shotgun (WGS) entry which is preliminary data.</text>
</comment>
<dbReference type="Proteomes" id="UP000738359">
    <property type="component" value="Unassembled WGS sequence"/>
</dbReference>
<sequence>MEIVDKQEVVLLDGLNPTALPPYTMTRTATAFESALQLHSSYSAGSPFTSIPVDAPPPADQPSHQQRFKSRLQKIIRIPPSVAQTHTRMTTIRLGISRVEKKKLASTSVTVHSPSTTPTPTTPTTDKVAFVTSTPPSTTRVSQDGEEEASAPATPLPSPNALDPTERSHRLRTIDSLSSNTDSEEPDPMAPREGFAVSNSLFAKVKARVLSNQRSHERQQQRHPLVKTRSTGGSGNSQLDDDDAEQRKRSSRDRIETEVESNSSDSNSNTLSAGTSGNLNKGLHLSKSLHHHHDMDAHNDPSNDSDSTVTEIEESAARLQQRKYDFERAKSDNSTSTPVGAFVTPAPATAAVTAPVTVVGGCEPVSSHAEVIAEEQSEGYVLVTAPTDASADDNKGEDPVQLFEQVLHRQHMTQEAIAASLHELRQLILAYGIPEE</sequence>
<organism evidence="2 3">
    <name type="scientific">Mortierella alpina</name>
    <name type="common">Oleaginous fungus</name>
    <name type="synonym">Mortierella renispora</name>
    <dbReference type="NCBI Taxonomy" id="64518"/>
    <lineage>
        <taxon>Eukaryota</taxon>
        <taxon>Fungi</taxon>
        <taxon>Fungi incertae sedis</taxon>
        <taxon>Mucoromycota</taxon>
        <taxon>Mortierellomycotina</taxon>
        <taxon>Mortierellomycetes</taxon>
        <taxon>Mortierellales</taxon>
        <taxon>Mortierellaceae</taxon>
        <taxon>Mortierella</taxon>
    </lineage>
</organism>
<name>A0A9P6LUG7_MORAP</name>
<proteinExistence type="predicted"/>
<evidence type="ECO:0000313" key="3">
    <source>
        <dbReference type="Proteomes" id="UP000738359"/>
    </source>
</evidence>
<gene>
    <name evidence="2" type="ORF">BGZ70_005396</name>
</gene>
<accession>A0A9P6LUG7</accession>
<feature type="compositionally biased region" description="Low complexity" evidence="1">
    <location>
        <begin position="106"/>
        <end position="125"/>
    </location>
</feature>
<dbReference type="OrthoDB" id="2432218at2759"/>
<feature type="non-terminal residue" evidence="2">
    <location>
        <position position="436"/>
    </location>
</feature>
<feature type="region of interest" description="Disordered" evidence="1">
    <location>
        <begin position="105"/>
        <end position="193"/>
    </location>
</feature>
<feature type="region of interest" description="Disordered" evidence="1">
    <location>
        <begin position="210"/>
        <end position="312"/>
    </location>
</feature>
<reference evidence="2" key="1">
    <citation type="journal article" date="2020" name="Fungal Divers.">
        <title>Resolving the Mortierellaceae phylogeny through synthesis of multi-gene phylogenetics and phylogenomics.</title>
        <authorList>
            <person name="Vandepol N."/>
            <person name="Liber J."/>
            <person name="Desiro A."/>
            <person name="Na H."/>
            <person name="Kennedy M."/>
            <person name="Barry K."/>
            <person name="Grigoriev I.V."/>
            <person name="Miller A.N."/>
            <person name="O'Donnell K."/>
            <person name="Stajich J.E."/>
            <person name="Bonito G."/>
        </authorList>
    </citation>
    <scope>NUCLEOTIDE SEQUENCE</scope>
    <source>
        <strain evidence="2">CK1249</strain>
    </source>
</reference>
<evidence type="ECO:0000313" key="2">
    <source>
        <dbReference type="EMBL" id="KAF9943807.1"/>
    </source>
</evidence>
<feature type="compositionally biased region" description="Basic and acidic residues" evidence="1">
    <location>
        <begin position="245"/>
        <end position="257"/>
    </location>
</feature>
<dbReference type="AlphaFoldDB" id="A0A9P6LUG7"/>
<evidence type="ECO:0000256" key="1">
    <source>
        <dbReference type="SAM" id="MobiDB-lite"/>
    </source>
</evidence>
<protein>
    <submittedName>
        <fullName evidence="2">Uncharacterized protein</fullName>
    </submittedName>
</protein>
<dbReference type="EMBL" id="JAAAHY010002867">
    <property type="protein sequence ID" value="KAF9943807.1"/>
    <property type="molecule type" value="Genomic_DNA"/>
</dbReference>
<keyword evidence="3" id="KW-1185">Reference proteome</keyword>